<dbReference type="OrthoDB" id="10064100at2759"/>
<evidence type="ECO:0000256" key="2">
    <source>
        <dbReference type="ARBA" id="ARBA00004906"/>
    </source>
</evidence>
<dbReference type="GO" id="GO:0016567">
    <property type="term" value="P:protein ubiquitination"/>
    <property type="evidence" value="ECO:0007669"/>
    <property type="project" value="UniProtKB-UniPathway"/>
</dbReference>
<dbReference type="InterPro" id="IPR013083">
    <property type="entry name" value="Znf_RING/FYVE/PHD"/>
</dbReference>
<dbReference type="UniPathway" id="UPA00143"/>
<dbReference type="EMBL" id="KI392384">
    <property type="protein sequence ID" value="ERN17178.1"/>
    <property type="molecule type" value="Genomic_DNA"/>
</dbReference>
<evidence type="ECO:0000259" key="5">
    <source>
        <dbReference type="PROSITE" id="PS51698"/>
    </source>
</evidence>
<dbReference type="Proteomes" id="UP000017836">
    <property type="component" value="Unassembled WGS sequence"/>
</dbReference>
<dbReference type="HOGENOM" id="CLU_004912_0_0_1"/>
<dbReference type="InterPro" id="IPR011989">
    <property type="entry name" value="ARM-like"/>
</dbReference>
<evidence type="ECO:0000256" key="3">
    <source>
        <dbReference type="ARBA" id="ARBA00012483"/>
    </source>
</evidence>
<dbReference type="PANTHER" id="PTHR45958:SF6">
    <property type="entry name" value="U-BOX DOMAIN-CONTAINING PROTEIN 43"/>
    <property type="match status" value="1"/>
</dbReference>
<dbReference type="InterPro" id="IPR000225">
    <property type="entry name" value="Armadillo"/>
</dbReference>
<dbReference type="Gramene" id="ERN17178">
    <property type="protein sequence ID" value="ERN17178"/>
    <property type="gene ID" value="AMTR_s00044p00145170"/>
</dbReference>
<dbReference type="KEGG" id="atr:18445512"/>
<dbReference type="EC" id="2.3.2.27" evidence="3"/>
<dbReference type="SMART" id="SM00504">
    <property type="entry name" value="Ubox"/>
    <property type="match status" value="1"/>
</dbReference>
<feature type="domain" description="U-box" evidence="5">
    <location>
        <begin position="28"/>
        <end position="107"/>
    </location>
</feature>
<dbReference type="InterPro" id="IPR045210">
    <property type="entry name" value="RING-Ubox_PUB"/>
</dbReference>
<dbReference type="OMA" id="KVHRGTC"/>
<proteinExistence type="predicted"/>
<dbReference type="InterPro" id="IPR016024">
    <property type="entry name" value="ARM-type_fold"/>
</dbReference>
<dbReference type="SUPFAM" id="SSF48371">
    <property type="entry name" value="ARM repeat"/>
    <property type="match status" value="2"/>
</dbReference>
<keyword evidence="4" id="KW-0808">Transferase</keyword>
<dbReference type="Gene3D" id="3.30.40.10">
    <property type="entry name" value="Zinc/RING finger domain, C3HC4 (zinc finger)"/>
    <property type="match status" value="1"/>
</dbReference>
<dbReference type="eggNOG" id="KOG0167">
    <property type="taxonomic scope" value="Eukaryota"/>
</dbReference>
<dbReference type="PROSITE" id="PS51698">
    <property type="entry name" value="U_BOX"/>
    <property type="match status" value="1"/>
</dbReference>
<comment type="pathway">
    <text evidence="2">Protein modification; protein ubiquitination.</text>
</comment>
<sequence length="814" mass="88805">MAEVWEMNYDNGSQSDDSYHFERRHIEPPFDSFICPLTKQVFRDPVTIENGQTFEREAIEKWFRECIDTGRPPICPLTSKELKSTDLKPSIALRNTIEEWTARNEAVKLEIAASSLSPNSRENDALHALKYVQHICEKSKSNKHTIRNAGLIPNIVNLLKSGSKKVRCRALETLRSVAEEDADNKEAMATGDTIRTIVKFLSHELSEERELAVSLLYELSTSESLCEKIGSVNGAILILVGMTSSQSENILTVEKADKTLVNLETCEKNVRQMAENGRLHPLLTLLLEGDPDTKLSMATHLGEVVLSNDVKTFVAEMVGYALVEIMKSGTLQAREAALKALNQISSCEAGGKILVEAGILPPLIKDLFTVGINQLPMKLKEISATVLANVVSSASNFEPIPLGPDGQTLVSEDIIHNLLHLISNTGPAIESKLLQVLVGLTSSPTTVLEVVVAIRTSGATISLIQFIEASQRDLRLASIRLLHNLAPHMGQELADALRAAPGQLGGLVRVVTEARGGIAEEQASAAMLLANLPIRDSGLTRSLLEEGAFRAIILQIKELRRGETRGSRFVTSYLTGLVGILTRLTFVIGQDQEALDLAQEHDLVGLFSEHLQANGLDEVQRLSAMALENLSAETRKLTNIPEVPRPGPCGVLFSCFYKQPEVMGTCPVHLGICSRRETFCLLEGNSVKKLAACLDHGNEAVVEAALAALSTLLDDGVDIDQGVQALCEAEAVGPMLEILKEGKTEVLRRRVVWALERVLRSGEVAAEVSGDAAVASALVDAFRHGDYRTRQVAEQALRHVNRMPNFSGIFQKMG</sequence>
<evidence type="ECO:0000256" key="1">
    <source>
        <dbReference type="ARBA" id="ARBA00000900"/>
    </source>
</evidence>
<name>U5D9W9_AMBTC</name>
<gene>
    <name evidence="6" type="ORF">AMTR_s00044p00145170</name>
</gene>
<comment type="catalytic activity">
    <reaction evidence="1">
        <text>S-ubiquitinyl-[E2 ubiquitin-conjugating enzyme]-L-cysteine + [acceptor protein]-L-lysine = [E2 ubiquitin-conjugating enzyme]-L-cysteine + N(6)-ubiquitinyl-[acceptor protein]-L-lysine.</text>
        <dbReference type="EC" id="2.3.2.27"/>
    </reaction>
</comment>
<dbReference type="Pfam" id="PF04564">
    <property type="entry name" value="U-box"/>
    <property type="match status" value="1"/>
</dbReference>
<dbReference type="CDD" id="cd16664">
    <property type="entry name" value="RING-Ubox_PUB"/>
    <property type="match status" value="1"/>
</dbReference>
<dbReference type="Gene3D" id="1.25.10.10">
    <property type="entry name" value="Leucine-rich Repeat Variant"/>
    <property type="match status" value="3"/>
</dbReference>
<dbReference type="SMART" id="SM00185">
    <property type="entry name" value="ARM"/>
    <property type="match status" value="8"/>
</dbReference>
<evidence type="ECO:0000313" key="7">
    <source>
        <dbReference type="Proteomes" id="UP000017836"/>
    </source>
</evidence>
<protein>
    <recommendedName>
        <fullName evidence="3">RING-type E3 ubiquitin transferase</fullName>
        <ecNumber evidence="3">2.3.2.27</ecNumber>
    </recommendedName>
</protein>
<organism evidence="6 7">
    <name type="scientific">Amborella trichopoda</name>
    <dbReference type="NCBI Taxonomy" id="13333"/>
    <lineage>
        <taxon>Eukaryota</taxon>
        <taxon>Viridiplantae</taxon>
        <taxon>Streptophyta</taxon>
        <taxon>Embryophyta</taxon>
        <taxon>Tracheophyta</taxon>
        <taxon>Spermatophyta</taxon>
        <taxon>Magnoliopsida</taxon>
        <taxon>Amborellales</taxon>
        <taxon>Amborellaceae</taxon>
        <taxon>Amborella</taxon>
    </lineage>
</organism>
<accession>U5D9W9</accession>
<dbReference type="PANTHER" id="PTHR45958">
    <property type="entry name" value="RING-TYPE E3 UBIQUITIN TRANSFERASE"/>
    <property type="match status" value="1"/>
</dbReference>
<dbReference type="AlphaFoldDB" id="U5D9W9"/>
<dbReference type="STRING" id="13333.U5D9W9"/>
<reference evidence="7" key="1">
    <citation type="journal article" date="2013" name="Science">
        <title>The Amborella genome and the evolution of flowering plants.</title>
        <authorList>
            <consortium name="Amborella Genome Project"/>
        </authorList>
    </citation>
    <scope>NUCLEOTIDE SEQUENCE [LARGE SCALE GENOMIC DNA]</scope>
</reference>
<evidence type="ECO:0000256" key="4">
    <source>
        <dbReference type="ARBA" id="ARBA00022679"/>
    </source>
</evidence>
<dbReference type="GO" id="GO:0061630">
    <property type="term" value="F:ubiquitin protein ligase activity"/>
    <property type="evidence" value="ECO:0007669"/>
    <property type="project" value="UniProtKB-EC"/>
</dbReference>
<evidence type="ECO:0000313" key="6">
    <source>
        <dbReference type="EMBL" id="ERN17178.1"/>
    </source>
</evidence>
<dbReference type="InterPro" id="IPR052608">
    <property type="entry name" value="U-box_domain_protein"/>
</dbReference>
<dbReference type="InterPro" id="IPR003613">
    <property type="entry name" value="Ubox_domain"/>
</dbReference>
<keyword evidence="7" id="KW-1185">Reference proteome</keyword>
<dbReference type="SUPFAM" id="SSF57850">
    <property type="entry name" value="RING/U-box"/>
    <property type="match status" value="1"/>
</dbReference>